<keyword evidence="5" id="KW-1185">Reference proteome</keyword>
<evidence type="ECO:0000256" key="3">
    <source>
        <dbReference type="SAM" id="MobiDB-lite"/>
    </source>
</evidence>
<comment type="subcellular location">
    <subcellularLocation>
        <location evidence="1">Nucleus</location>
    </subcellularLocation>
</comment>
<evidence type="ECO:0000256" key="2">
    <source>
        <dbReference type="ARBA" id="ARBA00023242"/>
    </source>
</evidence>
<proteinExistence type="predicted"/>
<dbReference type="AlphaFoldDB" id="A0A9P5D1R0"/>
<dbReference type="GeneID" id="55972144"/>
<dbReference type="InterPro" id="IPR021858">
    <property type="entry name" value="Fun_TF"/>
</dbReference>
<protein>
    <submittedName>
        <fullName evidence="4">Pfam:DUF3468</fullName>
    </submittedName>
</protein>
<dbReference type="GO" id="GO:0000976">
    <property type="term" value="F:transcription cis-regulatory region binding"/>
    <property type="evidence" value="ECO:0007669"/>
    <property type="project" value="TreeGrafter"/>
</dbReference>
<dbReference type="Proteomes" id="UP000749293">
    <property type="component" value="Unassembled WGS sequence"/>
</dbReference>
<dbReference type="EMBL" id="JAANYQ010000005">
    <property type="protein sequence ID" value="KAF4124203.1"/>
    <property type="molecule type" value="Genomic_DNA"/>
</dbReference>
<dbReference type="PANTHER" id="PTHR37534:SF15">
    <property type="entry name" value="ZN(II)2CYS6 TRANSCRIPTION FACTOR (EUROFUNG)"/>
    <property type="match status" value="1"/>
</dbReference>
<sequence length="301" mass="33115">MRPFRKGVLGQRSATARRVETDRKRTASTLSGWPYTAPAKNGLDQHLAPGAATPVHVGVAPVTHAARQRVHLDGNGWAETPAESHFPVSGGPSTSAEAESRPPDRWASSSTGSFLLGRYLYQDVLASVTRGSSQLSNVGQDGIVVEGLGNLRRRTAVVRNCEDDDVIENTAEAYRQAASIYLTRVAYRTGASPEHVDACLRLLASIPATSSMASAHVWSIWTVWPIWTAGCEAVDEHHRHLVRSRFDEMHHLRMLPSLRRVRSDIEDIRSAKDAQRASTVKGGIDCIEAIWKHRQRTADLF</sequence>
<gene>
    <name evidence="4" type="ORF">GMORB2_5919</name>
</gene>
<organism evidence="4 5">
    <name type="scientific">Geosmithia morbida</name>
    <dbReference type="NCBI Taxonomy" id="1094350"/>
    <lineage>
        <taxon>Eukaryota</taxon>
        <taxon>Fungi</taxon>
        <taxon>Dikarya</taxon>
        <taxon>Ascomycota</taxon>
        <taxon>Pezizomycotina</taxon>
        <taxon>Sordariomycetes</taxon>
        <taxon>Hypocreomycetidae</taxon>
        <taxon>Hypocreales</taxon>
        <taxon>Bionectriaceae</taxon>
        <taxon>Geosmithia</taxon>
    </lineage>
</organism>
<evidence type="ECO:0000313" key="5">
    <source>
        <dbReference type="Proteomes" id="UP000749293"/>
    </source>
</evidence>
<feature type="region of interest" description="Disordered" evidence="3">
    <location>
        <begin position="76"/>
        <end position="106"/>
    </location>
</feature>
<accession>A0A9P5D1R0</accession>
<feature type="region of interest" description="Disordered" evidence="3">
    <location>
        <begin position="1"/>
        <end position="33"/>
    </location>
</feature>
<comment type="caution">
    <text evidence="4">The sequence shown here is derived from an EMBL/GenBank/DDBJ whole genome shotgun (WGS) entry which is preliminary data.</text>
</comment>
<dbReference type="GO" id="GO:0005634">
    <property type="term" value="C:nucleus"/>
    <property type="evidence" value="ECO:0007669"/>
    <property type="project" value="UniProtKB-SubCell"/>
</dbReference>
<name>A0A9P5D1R0_9HYPO</name>
<keyword evidence="2" id="KW-0539">Nucleus</keyword>
<dbReference type="OrthoDB" id="3509362at2759"/>
<evidence type="ECO:0000313" key="4">
    <source>
        <dbReference type="EMBL" id="KAF4124203.1"/>
    </source>
</evidence>
<dbReference type="GO" id="GO:0003700">
    <property type="term" value="F:DNA-binding transcription factor activity"/>
    <property type="evidence" value="ECO:0007669"/>
    <property type="project" value="TreeGrafter"/>
</dbReference>
<dbReference type="Pfam" id="PF11951">
    <property type="entry name" value="Fungal_trans_2"/>
    <property type="match status" value="1"/>
</dbReference>
<evidence type="ECO:0000256" key="1">
    <source>
        <dbReference type="ARBA" id="ARBA00004123"/>
    </source>
</evidence>
<dbReference type="PANTHER" id="PTHR37534">
    <property type="entry name" value="TRANSCRIPTIONAL ACTIVATOR PROTEIN UGA3"/>
    <property type="match status" value="1"/>
</dbReference>
<reference evidence="4" key="1">
    <citation type="submission" date="2020-03" db="EMBL/GenBank/DDBJ databases">
        <title>Site-based positive gene gene selection in Geosmithia morbida across the United States reveals a broad range of putative effectors and factors for local host and environmental adapation.</title>
        <authorList>
            <person name="Onufrak A."/>
            <person name="Murdoch R.W."/>
            <person name="Gazis R."/>
            <person name="Huff M."/>
            <person name="Staton M."/>
            <person name="Klingeman W."/>
            <person name="Hadziabdic D."/>
        </authorList>
    </citation>
    <scope>NUCLEOTIDE SEQUENCE</scope>
    <source>
        <strain evidence="4">1262</strain>
    </source>
</reference>
<dbReference type="GO" id="GO:0045944">
    <property type="term" value="P:positive regulation of transcription by RNA polymerase II"/>
    <property type="evidence" value="ECO:0007669"/>
    <property type="project" value="TreeGrafter"/>
</dbReference>
<dbReference type="RefSeq" id="XP_035322855.1">
    <property type="nucleotide sequence ID" value="XM_035467889.1"/>
</dbReference>